<sequence>MKPFITPEIMPSGKKVFTYQCEGVECKGLWTRLKGQQLIAYVLPEAHTLQTAWELSFVFGSGFVLEFSSACTQVGDWQEVGSLNICVPHRPPDVFATTEKNEIKIPAIDMVAAEKLIYEDDDVIVECGLLLRGRHGQEVVVAAGIPPGSVSVRAPFSAGQPFEPQFPIATCRCEHL</sequence>
<name>A0ABP8IHH1_9BURK</name>
<gene>
    <name evidence="1" type="ORF">GCM10023165_54130</name>
</gene>
<dbReference type="RefSeq" id="WP_345541907.1">
    <property type="nucleotide sequence ID" value="NZ_BAABGJ010000081.1"/>
</dbReference>
<comment type="caution">
    <text evidence="1">The sequence shown here is derived from an EMBL/GenBank/DDBJ whole genome shotgun (WGS) entry which is preliminary data.</text>
</comment>
<evidence type="ECO:0000313" key="2">
    <source>
        <dbReference type="Proteomes" id="UP001500975"/>
    </source>
</evidence>
<dbReference type="Proteomes" id="UP001500975">
    <property type="component" value="Unassembled WGS sequence"/>
</dbReference>
<accession>A0ABP8IHH1</accession>
<evidence type="ECO:0000313" key="1">
    <source>
        <dbReference type="EMBL" id="GAA4358786.1"/>
    </source>
</evidence>
<reference evidence="2" key="1">
    <citation type="journal article" date="2019" name="Int. J. Syst. Evol. Microbiol.">
        <title>The Global Catalogue of Microorganisms (GCM) 10K type strain sequencing project: providing services to taxonomists for standard genome sequencing and annotation.</title>
        <authorList>
            <consortium name="The Broad Institute Genomics Platform"/>
            <consortium name="The Broad Institute Genome Sequencing Center for Infectious Disease"/>
            <person name="Wu L."/>
            <person name="Ma J."/>
        </authorList>
    </citation>
    <scope>NUCLEOTIDE SEQUENCE [LARGE SCALE GENOMIC DNA]</scope>
    <source>
        <strain evidence="2">JCM 17804</strain>
    </source>
</reference>
<protein>
    <submittedName>
        <fullName evidence="1">Uncharacterized protein</fullName>
    </submittedName>
</protein>
<proteinExistence type="predicted"/>
<organism evidence="1 2">
    <name type="scientific">Variovorax defluvii</name>
    <dbReference type="NCBI Taxonomy" id="913761"/>
    <lineage>
        <taxon>Bacteria</taxon>
        <taxon>Pseudomonadati</taxon>
        <taxon>Pseudomonadota</taxon>
        <taxon>Betaproteobacteria</taxon>
        <taxon>Burkholderiales</taxon>
        <taxon>Comamonadaceae</taxon>
        <taxon>Variovorax</taxon>
    </lineage>
</organism>
<dbReference type="EMBL" id="BAABGJ010000081">
    <property type="protein sequence ID" value="GAA4358786.1"/>
    <property type="molecule type" value="Genomic_DNA"/>
</dbReference>
<keyword evidence="2" id="KW-1185">Reference proteome</keyword>